<reference evidence="1 2" key="1">
    <citation type="submission" date="2023-07" db="EMBL/GenBank/DDBJ databases">
        <title>Sequencing the genomes of 1000 actinobacteria strains.</title>
        <authorList>
            <person name="Klenk H.-P."/>
        </authorList>
    </citation>
    <scope>NUCLEOTIDE SEQUENCE [LARGE SCALE GENOMIC DNA]</scope>
    <source>
        <strain evidence="1 2">DSM 14785</strain>
    </source>
</reference>
<comment type="caution">
    <text evidence="1">The sequence shown here is derived from an EMBL/GenBank/DDBJ whole genome shotgun (WGS) entry which is preliminary data.</text>
</comment>
<dbReference type="Proteomes" id="UP001240250">
    <property type="component" value="Unassembled WGS sequence"/>
</dbReference>
<evidence type="ECO:0000313" key="1">
    <source>
        <dbReference type="EMBL" id="MDQ0425468.1"/>
    </source>
</evidence>
<sequence length="44" mass="4740">MDQRGSAAEPHEARTLPVARWAAIAARLQATVSTIPLQRDELAA</sequence>
<proteinExistence type="predicted"/>
<keyword evidence="2" id="KW-1185">Reference proteome</keyword>
<protein>
    <submittedName>
        <fullName evidence="1">Uncharacterized protein</fullName>
    </submittedName>
</protein>
<dbReference type="RefSeq" id="WP_255430559.1">
    <property type="nucleotide sequence ID" value="NZ_CP084585.1"/>
</dbReference>
<evidence type="ECO:0000313" key="2">
    <source>
        <dbReference type="Proteomes" id="UP001240250"/>
    </source>
</evidence>
<gene>
    <name evidence="1" type="ORF">JO380_001849</name>
</gene>
<name>A0ABU0GK57_9CELL</name>
<organism evidence="1 2">
    <name type="scientific">Cellulomonas iranensis</name>
    <dbReference type="NCBI Taxonomy" id="76862"/>
    <lineage>
        <taxon>Bacteria</taxon>
        <taxon>Bacillati</taxon>
        <taxon>Actinomycetota</taxon>
        <taxon>Actinomycetes</taxon>
        <taxon>Micrococcales</taxon>
        <taxon>Cellulomonadaceae</taxon>
        <taxon>Cellulomonas</taxon>
    </lineage>
</organism>
<dbReference type="EMBL" id="JAUSVM010000001">
    <property type="protein sequence ID" value="MDQ0425468.1"/>
    <property type="molecule type" value="Genomic_DNA"/>
</dbReference>
<accession>A0ABU0GK57</accession>